<feature type="region of interest" description="Disordered" evidence="1">
    <location>
        <begin position="32"/>
        <end position="55"/>
    </location>
</feature>
<organism evidence="2">
    <name type="scientific">Tetraselmis chuii</name>
    <dbReference type="NCBI Taxonomy" id="63592"/>
    <lineage>
        <taxon>Eukaryota</taxon>
        <taxon>Viridiplantae</taxon>
        <taxon>Chlorophyta</taxon>
        <taxon>core chlorophytes</taxon>
        <taxon>Chlorodendrophyceae</taxon>
        <taxon>Chlorodendrales</taxon>
        <taxon>Chlorodendraceae</taxon>
        <taxon>Tetraselmis</taxon>
    </lineage>
</organism>
<feature type="compositionally biased region" description="Polar residues" evidence="1">
    <location>
        <begin position="202"/>
        <end position="222"/>
    </location>
</feature>
<protein>
    <submittedName>
        <fullName evidence="2">Uncharacterized protein</fullName>
    </submittedName>
</protein>
<evidence type="ECO:0000313" key="2">
    <source>
        <dbReference type="EMBL" id="CAD9212689.1"/>
    </source>
</evidence>
<evidence type="ECO:0000256" key="1">
    <source>
        <dbReference type="SAM" id="MobiDB-lite"/>
    </source>
</evidence>
<proteinExistence type="predicted"/>
<dbReference type="AlphaFoldDB" id="A0A7S1X6D9"/>
<sequence length="269" mass="29882">MSTRHLQLVVFYFSLNKARCVYWLLNSHPPKETGRDSAGESSQDAQMEVSSKNGSVRSDFQMGHSHLASALSTEGAESWDFAKVERRLKHIPQKANASWVMKLEAGITSRIEDVDQRVLAVETTLSNLWQRKVDRSEFQSLQRTVALQRADASQLKDIVADKLGSNSLQSRSREGTGTHVPDVHTQFSGGFGKKKGQKLSRAVSTAPSSPTPFLQESPSWSSPKHKLRDGAVSSMWLHADGGHHYPGLFTSCSFSTFLLLFFFCSHALE</sequence>
<accession>A0A7S1X6D9</accession>
<feature type="compositionally biased region" description="Polar residues" evidence="1">
    <location>
        <begin position="39"/>
        <end position="55"/>
    </location>
</feature>
<reference evidence="2" key="1">
    <citation type="submission" date="2021-01" db="EMBL/GenBank/DDBJ databases">
        <authorList>
            <person name="Corre E."/>
            <person name="Pelletier E."/>
            <person name="Niang G."/>
            <person name="Scheremetjew M."/>
            <person name="Finn R."/>
            <person name="Kale V."/>
            <person name="Holt S."/>
            <person name="Cochrane G."/>
            <person name="Meng A."/>
            <person name="Brown T."/>
            <person name="Cohen L."/>
        </authorList>
    </citation>
    <scope>NUCLEOTIDE SEQUENCE</scope>
    <source>
        <strain evidence="2">PLY429</strain>
    </source>
</reference>
<name>A0A7S1X6D9_9CHLO</name>
<feature type="region of interest" description="Disordered" evidence="1">
    <location>
        <begin position="166"/>
        <end position="226"/>
    </location>
</feature>
<dbReference type="EMBL" id="HBGG01028841">
    <property type="protein sequence ID" value="CAD9212689.1"/>
    <property type="molecule type" value="Transcribed_RNA"/>
</dbReference>
<gene>
    <name evidence="2" type="ORF">TCHU04912_LOCUS14928</name>
</gene>